<evidence type="ECO:0000256" key="4">
    <source>
        <dbReference type="PIRSR" id="PIRSR500134-2"/>
    </source>
</evidence>
<dbReference type="InterPro" id="IPR036220">
    <property type="entry name" value="UDP-Glc/GDP-Man_DH_C_sf"/>
</dbReference>
<dbReference type="SUPFAM" id="SSF52413">
    <property type="entry name" value="UDP-glucose/GDP-mannose dehydrogenase C-terminal domain"/>
    <property type="match status" value="1"/>
</dbReference>
<dbReference type="EC" id="1.1.1.22" evidence="3"/>
<feature type="binding site" evidence="4">
    <location>
        <position position="307"/>
    </location>
    <ligand>
        <name>substrate</name>
    </ligand>
</feature>
<dbReference type="GO" id="GO:0051287">
    <property type="term" value="F:NAD binding"/>
    <property type="evidence" value="ECO:0007669"/>
    <property type="project" value="InterPro"/>
</dbReference>
<comment type="catalytic activity">
    <reaction evidence="3">
        <text>UDP-alpha-D-glucose + 2 NAD(+) + H2O = UDP-alpha-D-glucuronate + 2 NADH + 3 H(+)</text>
        <dbReference type="Rhea" id="RHEA:23596"/>
        <dbReference type="ChEBI" id="CHEBI:15377"/>
        <dbReference type="ChEBI" id="CHEBI:15378"/>
        <dbReference type="ChEBI" id="CHEBI:57540"/>
        <dbReference type="ChEBI" id="CHEBI:57945"/>
        <dbReference type="ChEBI" id="CHEBI:58052"/>
        <dbReference type="ChEBI" id="CHEBI:58885"/>
        <dbReference type="EC" id="1.1.1.22"/>
    </reaction>
</comment>
<proteinExistence type="inferred from homology"/>
<dbReference type="GO" id="GO:0000271">
    <property type="term" value="P:polysaccharide biosynthetic process"/>
    <property type="evidence" value="ECO:0007669"/>
    <property type="project" value="InterPro"/>
</dbReference>
<dbReference type="Pfam" id="PF00984">
    <property type="entry name" value="UDPG_MGDP_dh"/>
    <property type="match status" value="1"/>
</dbReference>
<dbReference type="PANTHER" id="PTHR43750:SF3">
    <property type="entry name" value="UDP-GLUCOSE 6-DEHYDROGENASE TUAD"/>
    <property type="match status" value="1"/>
</dbReference>
<dbReference type="Pfam" id="PF03720">
    <property type="entry name" value="UDPG_MGDP_dh_C"/>
    <property type="match status" value="1"/>
</dbReference>
<dbReference type="InterPro" id="IPR028357">
    <property type="entry name" value="UDPglc_DH_bac"/>
</dbReference>
<dbReference type="AlphaFoldDB" id="A0A1B2LVM8"/>
<dbReference type="Gene3D" id="1.20.5.100">
    <property type="entry name" value="Cytochrome c1, transmembrane anchor, C-terminal"/>
    <property type="match status" value="1"/>
</dbReference>
<feature type="binding site" evidence="4">
    <location>
        <position position="190"/>
    </location>
    <ligand>
        <name>substrate</name>
    </ligand>
</feature>
<dbReference type="RefSeq" id="WP_067551215.1">
    <property type="nucleotide sequence ID" value="NZ_CP016895.1"/>
</dbReference>
<evidence type="ECO:0000313" key="8">
    <source>
        <dbReference type="Proteomes" id="UP000093391"/>
    </source>
</evidence>
<dbReference type="GO" id="GO:0003979">
    <property type="term" value="F:UDP-glucose 6-dehydrogenase activity"/>
    <property type="evidence" value="ECO:0007669"/>
    <property type="project" value="UniProtKB-EC"/>
</dbReference>
<comment type="similarity">
    <text evidence="3">Belongs to the UDP-glucose/GDP-mannose dehydrogenase family.</text>
</comment>
<feature type="binding site" evidence="4">
    <location>
        <begin position="235"/>
        <end position="239"/>
    </location>
    <ligand>
        <name>substrate</name>
    </ligand>
</feature>
<dbReference type="InterPro" id="IPR008927">
    <property type="entry name" value="6-PGluconate_DH-like_C_sf"/>
</dbReference>
<dbReference type="InterPro" id="IPR017476">
    <property type="entry name" value="UDP-Glc/GDP-Man"/>
</dbReference>
<gene>
    <name evidence="7" type="ORF">BFG52_00595</name>
</gene>
<dbReference type="Gene3D" id="3.40.50.720">
    <property type="entry name" value="NAD(P)-binding Rossmann-like Domain"/>
    <property type="match status" value="2"/>
</dbReference>
<dbReference type="InterPro" id="IPR014027">
    <property type="entry name" value="UDP-Glc/GDP-Man_DH_C"/>
</dbReference>
<evidence type="ECO:0000259" key="6">
    <source>
        <dbReference type="SMART" id="SM00984"/>
    </source>
</evidence>
<protein>
    <recommendedName>
        <fullName evidence="1 3">UDP-glucose 6-dehydrogenase</fullName>
        <ecNumber evidence="3">1.1.1.22</ecNumber>
    </recommendedName>
</protein>
<evidence type="ECO:0000256" key="5">
    <source>
        <dbReference type="PIRSR" id="PIRSR500134-3"/>
    </source>
</evidence>
<dbReference type="EMBL" id="CP016895">
    <property type="protein sequence ID" value="AOA57002.1"/>
    <property type="molecule type" value="Genomic_DNA"/>
</dbReference>
<feature type="binding site" evidence="5">
    <location>
        <position position="111"/>
    </location>
    <ligand>
        <name>NAD(+)</name>
        <dbReference type="ChEBI" id="CHEBI:57540"/>
    </ligand>
</feature>
<dbReference type="SMART" id="SM00984">
    <property type="entry name" value="UDPG_MGDP_dh_C"/>
    <property type="match status" value="1"/>
</dbReference>
<feature type="binding site" evidence="4">
    <location>
        <position position="243"/>
    </location>
    <ligand>
        <name>substrate</name>
    </ligand>
</feature>
<dbReference type="Proteomes" id="UP000093391">
    <property type="component" value="Chromosome"/>
</dbReference>
<dbReference type="KEGG" id="ala:BFG52_00595"/>
<dbReference type="InterPro" id="IPR036291">
    <property type="entry name" value="NAD(P)-bd_dom_sf"/>
</dbReference>
<dbReference type="PANTHER" id="PTHR43750">
    <property type="entry name" value="UDP-GLUCOSE 6-DEHYDROGENASE TUAD"/>
    <property type="match status" value="1"/>
</dbReference>
<dbReference type="NCBIfam" id="TIGR03026">
    <property type="entry name" value="NDP-sugDHase"/>
    <property type="match status" value="1"/>
</dbReference>
<feature type="domain" description="UDP-glucose/GDP-mannose dehydrogenase C-terminal" evidence="6">
    <location>
        <begin position="300"/>
        <end position="404"/>
    </location>
</feature>
<keyword evidence="3 5" id="KW-0520">NAD</keyword>
<organism evidence="7 8">
    <name type="scientific">Acinetobacter larvae</name>
    <dbReference type="NCBI Taxonomy" id="1789224"/>
    <lineage>
        <taxon>Bacteria</taxon>
        <taxon>Pseudomonadati</taxon>
        <taxon>Pseudomonadota</taxon>
        <taxon>Gammaproteobacteria</taxon>
        <taxon>Moraxellales</taxon>
        <taxon>Moraxellaceae</taxon>
        <taxon>Acinetobacter</taxon>
    </lineage>
</organism>
<dbReference type="PIRSF" id="PIRSF500134">
    <property type="entry name" value="UDPglc_DH_bac"/>
    <property type="match status" value="1"/>
</dbReference>
<reference evidence="7 8" key="1">
    <citation type="submission" date="2016-08" db="EMBL/GenBank/DDBJ databases">
        <authorList>
            <person name="Seilhamer J.J."/>
        </authorList>
    </citation>
    <scope>NUCLEOTIDE SEQUENCE [LARGE SCALE GENOMIC DNA]</scope>
    <source>
        <strain evidence="7 8">BRTC-1</strain>
    </source>
</reference>
<sequence>MKIALYGNTLQAQVMAGLLAECGHMVYWYKQQECELHQAYQVIPDYQLNHLIHTQIEKGFLVPSESEQFAIDFDVYLLSFQSSAYQTAEQLLKTLAAHTAVAPKLIINGSTFGLQATLQLKESFTHTDWAYLPDMVQEGRAIDSFIQMQQVVIGVDSTQAQTLIQEIFRPIFPHTQQYLFMPILDAEFTKFSLSGMLATRISYMNDLALVAEKLGIDILNVRQGLAADTRIGASYLSPGCGFGGENFSHDILTLSKTVSKTGTQSRLLEQVYQINQQQKEILFRKLWIYYNGDLRDKTVAIWGAAFKENTSSIQNSPIHVMLAALWAQGVRVQLHDPEALHEIYAYYGQRDDLILCEQQYQATENADALCLMTAWKQYFSPDFKRLKHAMAHPYLLDGRNIYDPVYVRSQGFIYTGIGRL</sequence>
<accession>A0A1B2LVM8</accession>
<dbReference type="InterPro" id="IPR014026">
    <property type="entry name" value="UDP-Glc/GDP-Man_DH_dimer"/>
</dbReference>
<feature type="binding site" evidence="5">
    <location>
        <position position="138"/>
    </location>
    <ligand>
        <name>NAD(+)</name>
        <dbReference type="ChEBI" id="CHEBI:57540"/>
    </ligand>
</feature>
<dbReference type="SUPFAM" id="SSF51735">
    <property type="entry name" value="NAD(P)-binding Rossmann-fold domains"/>
    <property type="match status" value="1"/>
</dbReference>
<dbReference type="STRING" id="1789224.BFG52_00595"/>
<dbReference type="PIRSF" id="PIRSF000124">
    <property type="entry name" value="UDPglc_GDPman_dh"/>
    <property type="match status" value="1"/>
</dbReference>
<evidence type="ECO:0000313" key="7">
    <source>
        <dbReference type="EMBL" id="AOA57002.1"/>
    </source>
</evidence>
<evidence type="ECO:0000256" key="3">
    <source>
        <dbReference type="PIRNR" id="PIRNR000124"/>
    </source>
</evidence>
<name>A0A1B2LVM8_9GAMM</name>
<keyword evidence="8" id="KW-1185">Reference proteome</keyword>
<keyword evidence="2 3" id="KW-0560">Oxidoreductase</keyword>
<evidence type="ECO:0000256" key="2">
    <source>
        <dbReference type="ARBA" id="ARBA00023002"/>
    </source>
</evidence>
<evidence type="ECO:0000256" key="1">
    <source>
        <dbReference type="ARBA" id="ARBA00015132"/>
    </source>
</evidence>
<dbReference type="OrthoDB" id="9803238at2"/>
<dbReference type="SUPFAM" id="SSF48179">
    <property type="entry name" value="6-phosphogluconate dehydrogenase C-terminal domain-like"/>
    <property type="match status" value="1"/>
</dbReference>